<dbReference type="Proteomes" id="UP000233766">
    <property type="component" value="Unassembled WGS sequence"/>
</dbReference>
<feature type="region of interest" description="Disordered" evidence="1">
    <location>
        <begin position="101"/>
        <end position="151"/>
    </location>
</feature>
<dbReference type="EMBL" id="PJMW01000003">
    <property type="protein sequence ID" value="PKV76691.1"/>
    <property type="molecule type" value="Genomic_DNA"/>
</dbReference>
<organism evidence="2 3">
    <name type="scientific">Nocardia fluminea</name>
    <dbReference type="NCBI Taxonomy" id="134984"/>
    <lineage>
        <taxon>Bacteria</taxon>
        <taxon>Bacillati</taxon>
        <taxon>Actinomycetota</taxon>
        <taxon>Actinomycetes</taxon>
        <taxon>Mycobacteriales</taxon>
        <taxon>Nocardiaceae</taxon>
        <taxon>Nocardia</taxon>
    </lineage>
</organism>
<comment type="caution">
    <text evidence="2">The sequence shown here is derived from an EMBL/GenBank/DDBJ whole genome shotgun (WGS) entry which is preliminary data.</text>
</comment>
<keyword evidence="3" id="KW-1185">Reference proteome</keyword>
<evidence type="ECO:0000256" key="1">
    <source>
        <dbReference type="SAM" id="MobiDB-lite"/>
    </source>
</evidence>
<sequence>MTSPGSPLIRLSSVDARDLTDRIRVGVEAVWELVKQAYVSRAWSVLGYDSWDDYCTREFGNTRLRLPREERSEVVASMREIGMSTRAIAAATGLGKGTVQRELETGGPIGAPDAVTGIDGKSYQPKPAVSEPDSGGQRGDEPRSPRRRPITDAFFDAAYTLTKDTARIARLAADDRFGKNSDQIAGSHLSDLVRARDAVQRVIDLLTPEG</sequence>
<accession>A0A2N3V519</accession>
<dbReference type="AlphaFoldDB" id="A0A2N3V519"/>
<proteinExistence type="predicted"/>
<reference evidence="2 3" key="1">
    <citation type="submission" date="2017-12" db="EMBL/GenBank/DDBJ databases">
        <title>Sequencing the genomes of 1000 Actinobacteria strains.</title>
        <authorList>
            <person name="Klenk H.-P."/>
        </authorList>
    </citation>
    <scope>NUCLEOTIDE SEQUENCE [LARGE SCALE GENOMIC DNA]</scope>
    <source>
        <strain evidence="2 3">DSM 44489</strain>
    </source>
</reference>
<evidence type="ECO:0000313" key="3">
    <source>
        <dbReference type="Proteomes" id="UP000233766"/>
    </source>
</evidence>
<protein>
    <submittedName>
        <fullName evidence="2">Uncharacterized protein</fullName>
    </submittedName>
</protein>
<gene>
    <name evidence="2" type="ORF">ATK86_7091</name>
</gene>
<evidence type="ECO:0000313" key="2">
    <source>
        <dbReference type="EMBL" id="PKV76691.1"/>
    </source>
</evidence>
<name>A0A2N3V519_9NOCA</name>